<evidence type="ECO:0000256" key="1">
    <source>
        <dbReference type="SAM" id="Phobius"/>
    </source>
</evidence>
<organism evidence="2 3">
    <name type="scientific">Amphibalanus amphitrite</name>
    <name type="common">Striped barnacle</name>
    <name type="synonym">Balanus amphitrite</name>
    <dbReference type="NCBI Taxonomy" id="1232801"/>
    <lineage>
        <taxon>Eukaryota</taxon>
        <taxon>Metazoa</taxon>
        <taxon>Ecdysozoa</taxon>
        <taxon>Arthropoda</taxon>
        <taxon>Crustacea</taxon>
        <taxon>Multicrustacea</taxon>
        <taxon>Cirripedia</taxon>
        <taxon>Thoracica</taxon>
        <taxon>Thoracicalcarea</taxon>
        <taxon>Balanomorpha</taxon>
        <taxon>Balanoidea</taxon>
        <taxon>Balanidae</taxon>
        <taxon>Amphibalaninae</taxon>
        <taxon>Amphibalanus</taxon>
    </lineage>
</organism>
<protein>
    <submittedName>
        <fullName evidence="2">Uncharacterized protein</fullName>
    </submittedName>
</protein>
<proteinExistence type="predicted"/>
<evidence type="ECO:0000313" key="2">
    <source>
        <dbReference type="EMBL" id="KAF0293251.1"/>
    </source>
</evidence>
<feature type="transmembrane region" description="Helical" evidence="1">
    <location>
        <begin position="49"/>
        <end position="71"/>
    </location>
</feature>
<dbReference type="EMBL" id="VIIS01001757">
    <property type="protein sequence ID" value="KAF0293251.1"/>
    <property type="molecule type" value="Genomic_DNA"/>
</dbReference>
<dbReference type="AlphaFoldDB" id="A0A6A4VV22"/>
<keyword evidence="1" id="KW-0472">Membrane</keyword>
<keyword evidence="1" id="KW-0812">Transmembrane</keyword>
<evidence type="ECO:0000313" key="3">
    <source>
        <dbReference type="Proteomes" id="UP000440578"/>
    </source>
</evidence>
<keyword evidence="3" id="KW-1185">Reference proteome</keyword>
<dbReference type="OrthoDB" id="6115658at2759"/>
<dbReference type="Proteomes" id="UP000440578">
    <property type="component" value="Unassembled WGS sequence"/>
</dbReference>
<comment type="caution">
    <text evidence="2">The sequence shown here is derived from an EMBL/GenBank/DDBJ whole genome shotgun (WGS) entry which is preliminary data.</text>
</comment>
<reference evidence="2 3" key="1">
    <citation type="submission" date="2019-07" db="EMBL/GenBank/DDBJ databases">
        <title>Draft genome assembly of a fouling barnacle, Amphibalanus amphitrite (Darwin, 1854): The first reference genome for Thecostraca.</title>
        <authorList>
            <person name="Kim W."/>
        </authorList>
    </citation>
    <scope>NUCLEOTIDE SEQUENCE [LARGE SCALE GENOMIC DNA]</scope>
    <source>
        <strain evidence="2">SNU_AA5</strain>
        <tissue evidence="2">Soma without cirri and trophi</tissue>
    </source>
</reference>
<accession>A0A6A4VV22</accession>
<sequence>MRIDSIRVESLTSLPRTELPPTVSQNPLRQIDGRALSCYFDMVLAHPAVYLGVNTVLLLAVFTINSVLYVLTWRRIRQEACSIQLSVGRSQLVAASHVAAKNLHALRHRWWVLGVLPIWQKFAPPPFWFVQLTTTFTNLGGCLNLLVYARIRRRKPPTPPVAIVGRPFENSQQSSGGT</sequence>
<keyword evidence="1" id="KW-1133">Transmembrane helix</keyword>
<name>A0A6A4VV22_AMPAM</name>
<gene>
    <name evidence="2" type="ORF">FJT64_008845</name>
</gene>